<evidence type="ECO:0000313" key="3">
    <source>
        <dbReference type="EMBL" id="KLO08895.1"/>
    </source>
</evidence>
<dbReference type="EMBL" id="KQ086073">
    <property type="protein sequence ID" value="KLO08895.1"/>
    <property type="molecule type" value="Genomic_DNA"/>
</dbReference>
<organism evidence="3 4">
    <name type="scientific">Schizopora paradoxa</name>
    <dbReference type="NCBI Taxonomy" id="27342"/>
    <lineage>
        <taxon>Eukaryota</taxon>
        <taxon>Fungi</taxon>
        <taxon>Dikarya</taxon>
        <taxon>Basidiomycota</taxon>
        <taxon>Agaricomycotina</taxon>
        <taxon>Agaricomycetes</taxon>
        <taxon>Hymenochaetales</taxon>
        <taxon>Schizoporaceae</taxon>
        <taxon>Schizopora</taxon>
    </lineage>
</organism>
<keyword evidence="1" id="KW-0472">Membrane</keyword>
<feature type="transmembrane region" description="Helical" evidence="1">
    <location>
        <begin position="45"/>
        <end position="70"/>
    </location>
</feature>
<keyword evidence="1" id="KW-0812">Transmembrane</keyword>
<dbReference type="InParanoid" id="A0A0H2RAP4"/>
<dbReference type="Pfam" id="PF20151">
    <property type="entry name" value="DUF6533"/>
    <property type="match status" value="1"/>
</dbReference>
<gene>
    <name evidence="3" type="ORF">SCHPADRAFT_591256</name>
</gene>
<feature type="transmembrane region" description="Helical" evidence="1">
    <location>
        <begin position="162"/>
        <end position="182"/>
    </location>
</feature>
<feature type="transmembrane region" description="Helical" evidence="1">
    <location>
        <begin position="13"/>
        <end position="33"/>
    </location>
</feature>
<protein>
    <recommendedName>
        <fullName evidence="2">DUF6533 domain-containing protein</fullName>
    </recommendedName>
</protein>
<dbReference type="AlphaFoldDB" id="A0A0H2RAP4"/>
<feature type="transmembrane region" description="Helical" evidence="1">
    <location>
        <begin position="211"/>
        <end position="229"/>
    </location>
</feature>
<name>A0A0H2RAP4_9AGAM</name>
<evidence type="ECO:0000256" key="1">
    <source>
        <dbReference type="SAM" id="Phobius"/>
    </source>
</evidence>
<feature type="transmembrane region" description="Helical" evidence="1">
    <location>
        <begin position="90"/>
        <end position="110"/>
    </location>
</feature>
<evidence type="ECO:0000259" key="2">
    <source>
        <dbReference type="Pfam" id="PF20151"/>
    </source>
</evidence>
<dbReference type="OrthoDB" id="2637653at2759"/>
<proteinExistence type="predicted"/>
<dbReference type="InterPro" id="IPR045340">
    <property type="entry name" value="DUF6533"/>
</dbReference>
<reference evidence="3 4" key="1">
    <citation type="submission" date="2015-04" db="EMBL/GenBank/DDBJ databases">
        <title>Complete genome sequence of Schizopora paradoxa KUC8140, a cosmopolitan wood degrader in East Asia.</title>
        <authorList>
            <consortium name="DOE Joint Genome Institute"/>
            <person name="Min B."/>
            <person name="Park H."/>
            <person name="Jang Y."/>
            <person name="Kim J.-J."/>
            <person name="Kim K.H."/>
            <person name="Pangilinan J."/>
            <person name="Lipzen A."/>
            <person name="Riley R."/>
            <person name="Grigoriev I.V."/>
            <person name="Spatafora J.W."/>
            <person name="Choi I.-G."/>
        </authorList>
    </citation>
    <scope>NUCLEOTIDE SEQUENCE [LARGE SCALE GENOMIC DNA]</scope>
    <source>
        <strain evidence="3 4">KUC8140</strain>
    </source>
</reference>
<sequence>MDQLIEDIKGDQMLGYAIVSVACLVCYEYLIMWNNEIRHLWNCRFSFGGGLLFLCRYLPFMSLVQIYFFASTKYLHQSNCIVGFRTSTCIVYVEFLLSILVLFTRAYAVWGGSRKMFYFLAITYAGVIAGGTSSVYLFMKGVGSLHLFGTSGCLVQIVNDDLWIALVILICSEGLAFGLLVAKAMKYARELKYVDHSNATRNILTVMAQDGIAYFACTLAITATNLFLLKNLNPDFQDIFIITQGALENILCGRLLFHVRVVQDTHESHGSWSTSTSSGAPNLTTNYGGFTTVFSASGHILPTEVCRSRRGSSLTLSETTH</sequence>
<accession>A0A0H2RAP4</accession>
<dbReference type="Proteomes" id="UP000053477">
    <property type="component" value="Unassembled WGS sequence"/>
</dbReference>
<feature type="domain" description="DUF6533" evidence="2">
    <location>
        <begin position="16"/>
        <end position="61"/>
    </location>
</feature>
<keyword evidence="4" id="KW-1185">Reference proteome</keyword>
<evidence type="ECO:0000313" key="4">
    <source>
        <dbReference type="Proteomes" id="UP000053477"/>
    </source>
</evidence>
<feature type="transmembrane region" description="Helical" evidence="1">
    <location>
        <begin position="117"/>
        <end position="139"/>
    </location>
</feature>
<keyword evidence="1" id="KW-1133">Transmembrane helix</keyword>